<dbReference type="AlphaFoldDB" id="A0A0E9VTC3"/>
<evidence type="ECO:0000313" key="1">
    <source>
        <dbReference type="EMBL" id="JAH81287.1"/>
    </source>
</evidence>
<reference evidence="1" key="1">
    <citation type="submission" date="2014-11" db="EMBL/GenBank/DDBJ databases">
        <authorList>
            <person name="Amaro Gonzalez C."/>
        </authorList>
    </citation>
    <scope>NUCLEOTIDE SEQUENCE</scope>
</reference>
<protein>
    <submittedName>
        <fullName evidence="1">Uncharacterized protein</fullName>
    </submittedName>
</protein>
<sequence>MLLPQLCAIMSSLVSLIFWLPKRLCKV</sequence>
<name>A0A0E9VTC3_ANGAN</name>
<proteinExistence type="predicted"/>
<dbReference type="EMBL" id="GBXM01027290">
    <property type="protein sequence ID" value="JAH81287.1"/>
    <property type="molecule type" value="Transcribed_RNA"/>
</dbReference>
<reference evidence="1" key="2">
    <citation type="journal article" date="2015" name="Fish Shellfish Immunol.">
        <title>Early steps in the European eel (Anguilla anguilla)-Vibrio vulnificus interaction in the gills: Role of the RtxA13 toxin.</title>
        <authorList>
            <person name="Callol A."/>
            <person name="Pajuelo D."/>
            <person name="Ebbesson L."/>
            <person name="Teles M."/>
            <person name="MacKenzie S."/>
            <person name="Amaro C."/>
        </authorList>
    </citation>
    <scope>NUCLEOTIDE SEQUENCE</scope>
</reference>
<accession>A0A0E9VTC3</accession>
<organism evidence="1">
    <name type="scientific">Anguilla anguilla</name>
    <name type="common">European freshwater eel</name>
    <name type="synonym">Muraena anguilla</name>
    <dbReference type="NCBI Taxonomy" id="7936"/>
    <lineage>
        <taxon>Eukaryota</taxon>
        <taxon>Metazoa</taxon>
        <taxon>Chordata</taxon>
        <taxon>Craniata</taxon>
        <taxon>Vertebrata</taxon>
        <taxon>Euteleostomi</taxon>
        <taxon>Actinopterygii</taxon>
        <taxon>Neopterygii</taxon>
        <taxon>Teleostei</taxon>
        <taxon>Anguilliformes</taxon>
        <taxon>Anguillidae</taxon>
        <taxon>Anguilla</taxon>
    </lineage>
</organism>